<proteinExistence type="predicted"/>
<accession>A0A1I8FIA5</accession>
<dbReference type="PANTHER" id="PTHR24049">
    <property type="entry name" value="CRUMBS FAMILY MEMBER"/>
    <property type="match status" value="1"/>
</dbReference>
<dbReference type="PROSITE" id="PS01186">
    <property type="entry name" value="EGF_2"/>
    <property type="match status" value="1"/>
</dbReference>
<comment type="caution">
    <text evidence="4">Lacks conserved residue(s) required for the propagation of feature annotation.</text>
</comment>
<name>A0A1I8FIA5_9PLAT</name>
<evidence type="ECO:0000259" key="5">
    <source>
        <dbReference type="PROSITE" id="PS50026"/>
    </source>
</evidence>
<dbReference type="InterPro" id="IPR051022">
    <property type="entry name" value="Notch_Cell-Fate_Det"/>
</dbReference>
<dbReference type="WBParaSite" id="maker-unitig_34133-snap-gene-0.1-mRNA-1">
    <property type="protein sequence ID" value="maker-unitig_34133-snap-gene-0.1-mRNA-1"/>
    <property type="gene ID" value="maker-unitig_34133-snap-gene-0.1"/>
</dbReference>
<dbReference type="PANTHER" id="PTHR24049:SF35">
    <property type="entry name" value="EGF-LIKE DOMAIN-CONTAINING PROTEIN"/>
    <property type="match status" value="1"/>
</dbReference>
<keyword evidence="3 4" id="KW-1015">Disulfide bond</keyword>
<evidence type="ECO:0000256" key="2">
    <source>
        <dbReference type="ARBA" id="ARBA00022737"/>
    </source>
</evidence>
<organism evidence="6 7">
    <name type="scientific">Macrostomum lignano</name>
    <dbReference type="NCBI Taxonomy" id="282301"/>
    <lineage>
        <taxon>Eukaryota</taxon>
        <taxon>Metazoa</taxon>
        <taxon>Spiralia</taxon>
        <taxon>Lophotrochozoa</taxon>
        <taxon>Platyhelminthes</taxon>
        <taxon>Rhabditophora</taxon>
        <taxon>Macrostomorpha</taxon>
        <taxon>Macrostomida</taxon>
        <taxon>Macrostomidae</taxon>
        <taxon>Macrostomum</taxon>
    </lineage>
</organism>
<dbReference type="PROSITE" id="PS00022">
    <property type="entry name" value="EGF_1"/>
    <property type="match status" value="1"/>
</dbReference>
<evidence type="ECO:0000313" key="6">
    <source>
        <dbReference type="Proteomes" id="UP000095280"/>
    </source>
</evidence>
<dbReference type="AlphaFoldDB" id="A0A1I8FIA5"/>
<dbReference type="InterPro" id="IPR000742">
    <property type="entry name" value="EGF"/>
</dbReference>
<feature type="domain" description="EGF-like" evidence="5">
    <location>
        <begin position="108"/>
        <end position="146"/>
    </location>
</feature>
<keyword evidence="2" id="KW-0677">Repeat</keyword>
<evidence type="ECO:0000256" key="3">
    <source>
        <dbReference type="ARBA" id="ARBA00023157"/>
    </source>
</evidence>
<evidence type="ECO:0000256" key="1">
    <source>
        <dbReference type="ARBA" id="ARBA00022536"/>
    </source>
</evidence>
<feature type="disulfide bond" evidence="4">
    <location>
        <begin position="136"/>
        <end position="145"/>
    </location>
</feature>
<protein>
    <submittedName>
        <fullName evidence="7">EGF-like domain-containing protein</fullName>
    </submittedName>
</protein>
<evidence type="ECO:0000313" key="7">
    <source>
        <dbReference type="WBParaSite" id="maker-unitig_34133-snap-gene-0.1-mRNA-1"/>
    </source>
</evidence>
<dbReference type="Proteomes" id="UP000095280">
    <property type="component" value="Unplaced"/>
</dbReference>
<keyword evidence="1 4" id="KW-0245">EGF-like domain</keyword>
<keyword evidence="6" id="KW-1185">Reference proteome</keyword>
<dbReference type="SUPFAM" id="SSF57196">
    <property type="entry name" value="EGF/Laminin"/>
    <property type="match status" value="1"/>
</dbReference>
<evidence type="ECO:0000256" key="4">
    <source>
        <dbReference type="PROSITE-ProRule" id="PRU00076"/>
    </source>
</evidence>
<reference evidence="7" key="1">
    <citation type="submission" date="2016-11" db="UniProtKB">
        <authorList>
            <consortium name="WormBaseParasite"/>
        </authorList>
    </citation>
    <scope>IDENTIFICATION</scope>
</reference>
<dbReference type="Gene3D" id="2.10.25.10">
    <property type="entry name" value="Laminin"/>
    <property type="match status" value="2"/>
</dbReference>
<dbReference type="PROSITE" id="PS50026">
    <property type="entry name" value="EGF_3"/>
    <property type="match status" value="1"/>
</dbReference>
<sequence length="158" mass="15964">SAVVPQRNNPNPCENGGRCVNKDGFGYNYTCSASRATPGFTARKSLNDCRLTGCANGGTCPSNSSGKKVVADLPPSNALTTATPMTVLTRAAIAGRASPVAGASSTSPGARRDPARVAVGAGTCRPRAGGGFACDCDAGWSGQNCEINTDDCKPGYCL</sequence>